<accession>A0ACA9RIT9</accession>
<dbReference type="Proteomes" id="UP000789366">
    <property type="component" value="Unassembled WGS sequence"/>
</dbReference>
<organism evidence="1 2">
    <name type="scientific">Cetraspora pellucida</name>
    <dbReference type="NCBI Taxonomy" id="1433469"/>
    <lineage>
        <taxon>Eukaryota</taxon>
        <taxon>Fungi</taxon>
        <taxon>Fungi incertae sedis</taxon>
        <taxon>Mucoromycota</taxon>
        <taxon>Glomeromycotina</taxon>
        <taxon>Glomeromycetes</taxon>
        <taxon>Diversisporales</taxon>
        <taxon>Gigasporaceae</taxon>
        <taxon>Cetraspora</taxon>
    </lineage>
</organism>
<gene>
    <name evidence="1" type="ORF">SPELUC_LOCUS17531</name>
</gene>
<keyword evidence="2" id="KW-1185">Reference proteome</keyword>
<comment type="caution">
    <text evidence="1">The sequence shown here is derived from an EMBL/GenBank/DDBJ whole genome shotgun (WGS) entry which is preliminary data.</text>
</comment>
<evidence type="ECO:0000313" key="1">
    <source>
        <dbReference type="EMBL" id="CAG8794545.1"/>
    </source>
</evidence>
<protein>
    <submittedName>
        <fullName evidence="1">3433_t:CDS:1</fullName>
    </submittedName>
</protein>
<proteinExistence type="predicted"/>
<dbReference type="EMBL" id="CAJVPW010072589">
    <property type="protein sequence ID" value="CAG8794545.1"/>
    <property type="molecule type" value="Genomic_DNA"/>
</dbReference>
<sequence length="50" mass="6196">LKVYTYRAGYKISETHKEPIREAIYYVCRECFKQIEREIAEAERKKKRRD</sequence>
<feature type="non-terminal residue" evidence="1">
    <location>
        <position position="1"/>
    </location>
</feature>
<evidence type="ECO:0000313" key="2">
    <source>
        <dbReference type="Proteomes" id="UP000789366"/>
    </source>
</evidence>
<reference evidence="1" key="1">
    <citation type="submission" date="2021-06" db="EMBL/GenBank/DDBJ databases">
        <authorList>
            <person name="Kallberg Y."/>
            <person name="Tangrot J."/>
            <person name="Rosling A."/>
        </authorList>
    </citation>
    <scope>NUCLEOTIDE SEQUENCE</scope>
    <source>
        <strain evidence="1">28 12/20/2015</strain>
    </source>
</reference>
<name>A0ACA9RIT9_9GLOM</name>